<reference evidence="5" key="1">
    <citation type="submission" date="2013-12" db="EMBL/GenBank/DDBJ databases">
        <authorList>
            <person name="Genoscope - CEA"/>
        </authorList>
    </citation>
    <scope>NUCLEOTIDE SEQUENCE</scope>
    <source>
        <strain evidence="5">CBS 1993</strain>
    </source>
</reference>
<dbReference type="GO" id="GO:0005524">
    <property type="term" value="F:ATP binding"/>
    <property type="evidence" value="ECO:0007669"/>
    <property type="project" value="UniProtKB-KW"/>
</dbReference>
<organism evidence="5 6">
    <name type="scientific">Kuraishia capsulata CBS 1993</name>
    <dbReference type="NCBI Taxonomy" id="1382522"/>
    <lineage>
        <taxon>Eukaryota</taxon>
        <taxon>Fungi</taxon>
        <taxon>Dikarya</taxon>
        <taxon>Ascomycota</taxon>
        <taxon>Saccharomycotina</taxon>
        <taxon>Pichiomycetes</taxon>
        <taxon>Pichiales</taxon>
        <taxon>Pichiaceae</taxon>
        <taxon>Kuraishia</taxon>
    </lineage>
</organism>
<keyword evidence="6" id="KW-1185">Reference proteome</keyword>
<dbReference type="InterPro" id="IPR008271">
    <property type="entry name" value="Ser/Thr_kinase_AS"/>
</dbReference>
<protein>
    <recommendedName>
        <fullName evidence="4">Protein kinase domain-containing protein</fullName>
    </recommendedName>
</protein>
<sequence length="617" mass="70239">MPIMNSEYSVKSLEIPVRELESRYQIIGPLGSGSFGTVSLAKARQGTMEALLVDDTSRAGTMMQSVGDRPSNPTVAIKSTNKRVVKLSDCSRLKELNFIWAIKAHPALVQIFEVFVDSKSFKVQIVMETMDQNLYQLMKARKTTLFSPRTLKSVLSQLLSAIRHIHRCSYFHRDIKPENILVMQTVNFYGSKENIPPNRKNDSYIVKLADYGLARHVQNTKPYTAYVSTRWYRSPEILLRDRQYSYPVDVWAFGCVVVEAATFSPLFPGSNEIDQIFRILAKLGSPIPPSFYKGTPVMTESSIDSDDVVNEPFGGYWPKAYLLAESCGFNFPLAEGDCFENILSRSDLGSEFWKLKQIVRYCLTWDPATRATVEDICAENYFDDSVIREDDRLKASTTNPAPDCNLPLRGRPEPFAGLSTKSHNVPDLPPLEDYVSEKQTVSKTEQFDSIARASRNLANDENYDPRFSKKLRKLPRIPSKYFQKQQAATEASDTGSIYDHATPELVEDILYSSDNPSNYENAETFDERRIIDKLLYDSLDATWNENEFQKLVGSDSLLDCEYNDNSCNLSQNPEVTNGYIDDQSKNVYTWMSSSRPLDARLYNESLWNHHDYKHSPT</sequence>
<keyword evidence="3" id="KW-0067">ATP-binding</keyword>
<reference evidence="5" key="2">
    <citation type="submission" date="2014-02" db="EMBL/GenBank/DDBJ databases">
        <title>Complete DNA sequence of /Kuraishia capsulata/ illustrates novel genomic features among budding yeasts (/Saccharomycotina/).</title>
        <authorList>
            <person name="Morales L."/>
            <person name="Noel B."/>
            <person name="Porcel B."/>
            <person name="Marcet-Houben M."/>
            <person name="Hullo M-F."/>
            <person name="Sacerdot C."/>
            <person name="Tekaia F."/>
            <person name="Leh-Louis V."/>
            <person name="Despons L."/>
            <person name="Khanna V."/>
            <person name="Aury J-M."/>
            <person name="Barbe V."/>
            <person name="Couloux A."/>
            <person name="Labadie K."/>
            <person name="Pelletier E."/>
            <person name="Souciet J-L."/>
            <person name="Boekhout T."/>
            <person name="Gabaldon T."/>
            <person name="Wincker P."/>
            <person name="Dujon B."/>
        </authorList>
    </citation>
    <scope>NUCLEOTIDE SEQUENCE</scope>
    <source>
        <strain evidence="5">CBS 1993</strain>
    </source>
</reference>
<dbReference type="PROSITE" id="PS50011">
    <property type="entry name" value="PROTEIN_KINASE_DOM"/>
    <property type="match status" value="1"/>
</dbReference>
<evidence type="ECO:0000256" key="3">
    <source>
        <dbReference type="ARBA" id="ARBA00022840"/>
    </source>
</evidence>
<keyword evidence="1" id="KW-0723">Serine/threonine-protein kinase</keyword>
<accession>W6MM65</accession>
<dbReference type="GO" id="GO:0005634">
    <property type="term" value="C:nucleus"/>
    <property type="evidence" value="ECO:0007669"/>
    <property type="project" value="EnsemblFungi"/>
</dbReference>
<name>W6MM65_9ASCO</name>
<dbReference type="SUPFAM" id="SSF56112">
    <property type="entry name" value="Protein kinase-like (PK-like)"/>
    <property type="match status" value="1"/>
</dbReference>
<evidence type="ECO:0000313" key="5">
    <source>
        <dbReference type="EMBL" id="CDK27611.1"/>
    </source>
</evidence>
<dbReference type="AlphaFoldDB" id="W6MM65"/>
<dbReference type="GO" id="GO:0040020">
    <property type="term" value="P:regulation of meiotic nuclear division"/>
    <property type="evidence" value="ECO:0007669"/>
    <property type="project" value="EnsemblFungi"/>
</dbReference>
<gene>
    <name evidence="5" type="ORF">KUCA_T00003590001</name>
</gene>
<keyword evidence="1" id="KW-0808">Transferase</keyword>
<dbReference type="Proteomes" id="UP000019384">
    <property type="component" value="Unassembled WGS sequence"/>
</dbReference>
<dbReference type="RefSeq" id="XP_022459604.1">
    <property type="nucleotide sequence ID" value="XM_022602020.1"/>
</dbReference>
<dbReference type="Gene3D" id="1.10.510.10">
    <property type="entry name" value="Transferase(Phosphotransferase) domain 1"/>
    <property type="match status" value="1"/>
</dbReference>
<evidence type="ECO:0000256" key="1">
    <source>
        <dbReference type="ARBA" id="ARBA00022527"/>
    </source>
</evidence>
<feature type="domain" description="Protein kinase" evidence="4">
    <location>
        <begin position="24"/>
        <end position="382"/>
    </location>
</feature>
<dbReference type="SMART" id="SM00220">
    <property type="entry name" value="S_TKc"/>
    <property type="match status" value="1"/>
</dbReference>
<dbReference type="Pfam" id="PF00069">
    <property type="entry name" value="Pkinase"/>
    <property type="match status" value="1"/>
</dbReference>
<evidence type="ECO:0000259" key="4">
    <source>
        <dbReference type="PROSITE" id="PS50011"/>
    </source>
</evidence>
<evidence type="ECO:0000313" key="6">
    <source>
        <dbReference type="Proteomes" id="UP000019384"/>
    </source>
</evidence>
<keyword evidence="1" id="KW-0418">Kinase</keyword>
<dbReference type="STRING" id="1382522.W6MM65"/>
<dbReference type="OrthoDB" id="2158884at2759"/>
<proteinExistence type="predicted"/>
<evidence type="ECO:0000256" key="2">
    <source>
        <dbReference type="ARBA" id="ARBA00022741"/>
    </source>
</evidence>
<dbReference type="InterPro" id="IPR050117">
    <property type="entry name" value="MAPK"/>
</dbReference>
<dbReference type="InterPro" id="IPR000719">
    <property type="entry name" value="Prot_kinase_dom"/>
</dbReference>
<dbReference type="Gene3D" id="3.30.200.20">
    <property type="entry name" value="Phosphorylase Kinase, domain 1"/>
    <property type="match status" value="1"/>
</dbReference>
<dbReference type="HOGENOM" id="CLU_000288_176_1_1"/>
<dbReference type="GO" id="GO:0004674">
    <property type="term" value="F:protein serine/threonine kinase activity"/>
    <property type="evidence" value="ECO:0007669"/>
    <property type="project" value="UniProtKB-KW"/>
</dbReference>
<keyword evidence="2" id="KW-0547">Nucleotide-binding</keyword>
<dbReference type="PANTHER" id="PTHR24055">
    <property type="entry name" value="MITOGEN-ACTIVATED PROTEIN KINASE"/>
    <property type="match status" value="1"/>
</dbReference>
<dbReference type="InterPro" id="IPR011009">
    <property type="entry name" value="Kinase-like_dom_sf"/>
</dbReference>
<dbReference type="PROSITE" id="PS00108">
    <property type="entry name" value="PROTEIN_KINASE_ST"/>
    <property type="match status" value="1"/>
</dbReference>
<dbReference type="GeneID" id="34520992"/>
<dbReference type="EMBL" id="HG793128">
    <property type="protein sequence ID" value="CDK27611.1"/>
    <property type="molecule type" value="Genomic_DNA"/>
</dbReference>